<feature type="non-terminal residue" evidence="10">
    <location>
        <position position="53"/>
    </location>
</feature>
<reference evidence="10 11" key="1">
    <citation type="journal article" date="2023" name="Plants (Basel)">
        <title>Bridging the Gap: Combining Genomics and Transcriptomics Approaches to Understand Stylosanthes scabra, an Orphan Legume from the Brazilian Caatinga.</title>
        <authorList>
            <person name="Ferreira-Neto J.R.C."/>
            <person name="da Silva M.D."/>
            <person name="Binneck E."/>
            <person name="de Melo N.F."/>
            <person name="da Silva R.H."/>
            <person name="de Melo A.L.T.M."/>
            <person name="Pandolfi V."/>
            <person name="Bustamante F.O."/>
            <person name="Brasileiro-Vidal A.C."/>
            <person name="Benko-Iseppon A.M."/>
        </authorList>
    </citation>
    <scope>NUCLEOTIDE SEQUENCE [LARGE SCALE GENOMIC DNA]</scope>
    <source>
        <tissue evidence="10">Leaves</tissue>
    </source>
</reference>
<keyword evidence="8" id="KW-0675">Receptor</keyword>
<evidence type="ECO:0000256" key="5">
    <source>
        <dbReference type="ARBA" id="ARBA00022737"/>
    </source>
</evidence>
<evidence type="ECO:0000256" key="2">
    <source>
        <dbReference type="ARBA" id="ARBA00022614"/>
    </source>
</evidence>
<proteinExistence type="predicted"/>
<organism evidence="10 11">
    <name type="scientific">Stylosanthes scabra</name>
    <dbReference type="NCBI Taxonomy" id="79078"/>
    <lineage>
        <taxon>Eukaryota</taxon>
        <taxon>Viridiplantae</taxon>
        <taxon>Streptophyta</taxon>
        <taxon>Embryophyta</taxon>
        <taxon>Tracheophyta</taxon>
        <taxon>Spermatophyta</taxon>
        <taxon>Magnoliopsida</taxon>
        <taxon>eudicotyledons</taxon>
        <taxon>Gunneridae</taxon>
        <taxon>Pentapetalae</taxon>
        <taxon>rosids</taxon>
        <taxon>fabids</taxon>
        <taxon>Fabales</taxon>
        <taxon>Fabaceae</taxon>
        <taxon>Papilionoideae</taxon>
        <taxon>50 kb inversion clade</taxon>
        <taxon>dalbergioids sensu lato</taxon>
        <taxon>Dalbergieae</taxon>
        <taxon>Pterocarpus clade</taxon>
        <taxon>Stylosanthes</taxon>
    </lineage>
</organism>
<dbReference type="InterPro" id="IPR052422">
    <property type="entry name" value="Auxin_Ser/Thr_Kinase"/>
</dbReference>
<keyword evidence="6" id="KW-1133">Transmembrane helix</keyword>
<evidence type="ECO:0000313" key="10">
    <source>
        <dbReference type="EMBL" id="MED6167028.1"/>
    </source>
</evidence>
<keyword evidence="3" id="KW-0812">Transmembrane</keyword>
<dbReference type="EMBL" id="JASCZI010132773">
    <property type="protein sequence ID" value="MED6167028.1"/>
    <property type="molecule type" value="Genomic_DNA"/>
</dbReference>
<protein>
    <submittedName>
        <fullName evidence="10">Uncharacterized protein</fullName>
    </submittedName>
</protein>
<sequence length="53" mass="5819">MSLTGTIPSDLNNYLTNLNQLLLYNNSLSGPLPSLAGLSMLREVYLNDNNFTS</sequence>
<name>A0ABU6V558_9FABA</name>
<evidence type="ECO:0000256" key="6">
    <source>
        <dbReference type="ARBA" id="ARBA00022989"/>
    </source>
</evidence>
<evidence type="ECO:0000256" key="8">
    <source>
        <dbReference type="ARBA" id="ARBA00023170"/>
    </source>
</evidence>
<evidence type="ECO:0000256" key="9">
    <source>
        <dbReference type="ARBA" id="ARBA00023180"/>
    </source>
</evidence>
<evidence type="ECO:0000256" key="1">
    <source>
        <dbReference type="ARBA" id="ARBA00004167"/>
    </source>
</evidence>
<keyword evidence="4" id="KW-0732">Signal</keyword>
<gene>
    <name evidence="10" type="ORF">PIB30_115169</name>
</gene>
<dbReference type="Proteomes" id="UP001341840">
    <property type="component" value="Unassembled WGS sequence"/>
</dbReference>
<comment type="caution">
    <text evidence="10">The sequence shown here is derived from an EMBL/GenBank/DDBJ whole genome shotgun (WGS) entry which is preliminary data.</text>
</comment>
<evidence type="ECO:0000256" key="3">
    <source>
        <dbReference type="ARBA" id="ARBA00022692"/>
    </source>
</evidence>
<dbReference type="SUPFAM" id="SSF52058">
    <property type="entry name" value="L domain-like"/>
    <property type="match status" value="1"/>
</dbReference>
<accession>A0ABU6V558</accession>
<evidence type="ECO:0000313" key="11">
    <source>
        <dbReference type="Proteomes" id="UP001341840"/>
    </source>
</evidence>
<keyword evidence="2" id="KW-0433">Leucine-rich repeat</keyword>
<evidence type="ECO:0000256" key="4">
    <source>
        <dbReference type="ARBA" id="ARBA00022729"/>
    </source>
</evidence>
<dbReference type="PANTHER" id="PTHR47986:SF10">
    <property type="entry name" value="RECEPTOR-LIKE KINASE TMK4"/>
    <property type="match status" value="1"/>
</dbReference>
<dbReference type="PANTHER" id="PTHR47986">
    <property type="entry name" value="OSJNBA0070M12.3 PROTEIN"/>
    <property type="match status" value="1"/>
</dbReference>
<keyword evidence="5" id="KW-0677">Repeat</keyword>
<keyword evidence="9" id="KW-0325">Glycoprotein</keyword>
<dbReference type="InterPro" id="IPR032675">
    <property type="entry name" value="LRR_dom_sf"/>
</dbReference>
<evidence type="ECO:0000256" key="7">
    <source>
        <dbReference type="ARBA" id="ARBA00023136"/>
    </source>
</evidence>
<comment type="subcellular location">
    <subcellularLocation>
        <location evidence="1">Membrane</location>
        <topology evidence="1">Single-pass membrane protein</topology>
    </subcellularLocation>
</comment>
<keyword evidence="7" id="KW-0472">Membrane</keyword>
<keyword evidence="11" id="KW-1185">Reference proteome</keyword>
<dbReference type="Gene3D" id="3.80.10.10">
    <property type="entry name" value="Ribonuclease Inhibitor"/>
    <property type="match status" value="1"/>
</dbReference>